<dbReference type="Proteomes" id="UP001319121">
    <property type="component" value="Chromosome"/>
</dbReference>
<evidence type="ECO:0000256" key="3">
    <source>
        <dbReference type="ARBA" id="ARBA00022670"/>
    </source>
</evidence>
<dbReference type="Gene3D" id="3.40.630.10">
    <property type="entry name" value="Zn peptidases"/>
    <property type="match status" value="2"/>
</dbReference>
<keyword evidence="8" id="KW-0482">Metalloprotease</keyword>
<dbReference type="NCBIfam" id="TIGR01893">
    <property type="entry name" value="aa-his-dipept"/>
    <property type="match status" value="1"/>
</dbReference>
<name>A0AAN1VZT9_9PROT</name>
<evidence type="ECO:0000256" key="14">
    <source>
        <dbReference type="ARBA" id="ARBA00071271"/>
    </source>
</evidence>
<keyword evidence="4" id="KW-0479">Metal-binding</keyword>
<keyword evidence="7" id="KW-0224">Dipeptidase</keyword>
<keyword evidence="5" id="KW-0378">Hydrolase</keyword>
<keyword evidence="9" id="KW-0170">Cobalt</keyword>
<accession>A0AAN1VZT9</accession>
<dbReference type="InterPro" id="IPR011650">
    <property type="entry name" value="Peptidase_M20_dimer"/>
</dbReference>
<dbReference type="PANTHER" id="PTHR43501">
    <property type="entry name" value="CYTOSOL NON-SPECIFIC DIPEPTIDASE"/>
    <property type="match status" value="1"/>
</dbReference>
<evidence type="ECO:0000256" key="2">
    <source>
        <dbReference type="ARBA" id="ARBA00001947"/>
    </source>
</evidence>
<comment type="catalytic activity">
    <reaction evidence="10">
        <text>Hydrolysis of dipeptides, preferentially hydrophobic dipeptides including prolyl amino acids.</text>
        <dbReference type="EC" id="3.4.13.18"/>
    </reaction>
</comment>
<dbReference type="FunFam" id="3.40.630.10:FF:000018">
    <property type="entry name" value="Aminoacyl-histidine dipeptidase PepD"/>
    <property type="match status" value="1"/>
</dbReference>
<dbReference type="GO" id="GO:0005829">
    <property type="term" value="C:cytosol"/>
    <property type="evidence" value="ECO:0007669"/>
    <property type="project" value="TreeGrafter"/>
</dbReference>
<gene>
    <name evidence="20" type="primary">pepD</name>
    <name evidence="20" type="ORF">FGKAn22_02600</name>
</gene>
<evidence type="ECO:0000256" key="6">
    <source>
        <dbReference type="ARBA" id="ARBA00022833"/>
    </source>
</evidence>
<evidence type="ECO:0000256" key="9">
    <source>
        <dbReference type="ARBA" id="ARBA00023285"/>
    </source>
</evidence>
<dbReference type="FunFam" id="3.40.630.10:FF:000015">
    <property type="entry name" value="Aminoacyl-histidine dipeptidase PepD"/>
    <property type="match status" value="1"/>
</dbReference>
<keyword evidence="3" id="KW-0645">Protease</keyword>
<evidence type="ECO:0000256" key="8">
    <source>
        <dbReference type="ARBA" id="ARBA00023049"/>
    </source>
</evidence>
<protein>
    <recommendedName>
        <fullName evidence="14">Cytosol non-specific dipeptidase</fullName>
        <ecNumber evidence="11">3.4.13.18</ecNumber>
    </recommendedName>
    <alternativeName>
        <fullName evidence="17">Aminoacyl-histidine dipeptidase</fullName>
    </alternativeName>
    <alternativeName>
        <fullName evidence="16">Beta-alanyl-histidine dipeptidase</fullName>
    </alternativeName>
    <alternativeName>
        <fullName evidence="15">Carnosinase</fullName>
    </alternativeName>
    <alternativeName>
        <fullName evidence="12">Peptidase D</fullName>
    </alternativeName>
    <alternativeName>
        <fullName evidence="18">Xaa-His dipeptidase</fullName>
    </alternativeName>
</protein>
<comment type="cofactor">
    <cofactor evidence="1">
        <name>Co(2+)</name>
        <dbReference type="ChEBI" id="CHEBI:48828"/>
    </cofactor>
</comment>
<dbReference type="InterPro" id="IPR002933">
    <property type="entry name" value="Peptidase_M20"/>
</dbReference>
<evidence type="ECO:0000256" key="17">
    <source>
        <dbReference type="ARBA" id="ARBA00077688"/>
    </source>
</evidence>
<evidence type="ECO:0000256" key="7">
    <source>
        <dbReference type="ARBA" id="ARBA00022997"/>
    </source>
</evidence>
<dbReference type="RefSeq" id="WP_212786195.1">
    <property type="nucleotide sequence ID" value="NZ_AP019536.1"/>
</dbReference>
<organism evidence="20 21">
    <name type="scientific">Ferrigenium kumadai</name>
    <dbReference type="NCBI Taxonomy" id="1682490"/>
    <lineage>
        <taxon>Bacteria</taxon>
        <taxon>Pseudomonadati</taxon>
        <taxon>Pseudomonadota</taxon>
        <taxon>Betaproteobacteria</taxon>
        <taxon>Nitrosomonadales</taxon>
        <taxon>Gallionellaceae</taxon>
        <taxon>Ferrigenium</taxon>
    </lineage>
</organism>
<comment type="cofactor">
    <cofactor evidence="2">
        <name>Zn(2+)</name>
        <dbReference type="ChEBI" id="CHEBI:29105"/>
    </cofactor>
</comment>
<evidence type="ECO:0000313" key="20">
    <source>
        <dbReference type="EMBL" id="BBI98567.1"/>
    </source>
</evidence>
<dbReference type="CDD" id="cd03890">
    <property type="entry name" value="M20_pepD"/>
    <property type="match status" value="1"/>
</dbReference>
<evidence type="ECO:0000259" key="19">
    <source>
        <dbReference type="Pfam" id="PF07687"/>
    </source>
</evidence>
<dbReference type="Pfam" id="PF01546">
    <property type="entry name" value="Peptidase_M20"/>
    <property type="match status" value="1"/>
</dbReference>
<dbReference type="InterPro" id="IPR001160">
    <property type="entry name" value="Peptidase_M20C"/>
</dbReference>
<dbReference type="SUPFAM" id="SSF53187">
    <property type="entry name" value="Zn-dependent exopeptidases"/>
    <property type="match status" value="1"/>
</dbReference>
<dbReference type="PANTHER" id="PTHR43501:SF1">
    <property type="entry name" value="CYTOSOL NON-SPECIFIC DIPEPTIDASE"/>
    <property type="match status" value="1"/>
</dbReference>
<dbReference type="GO" id="GO:0070573">
    <property type="term" value="F:metallodipeptidase activity"/>
    <property type="evidence" value="ECO:0007669"/>
    <property type="project" value="TreeGrafter"/>
</dbReference>
<evidence type="ECO:0000256" key="12">
    <source>
        <dbReference type="ARBA" id="ARBA00044252"/>
    </source>
</evidence>
<sequence>MTTNTDLNNLQPSSVWAHFATLCAIPRPSYHEAALIEHLIAWANAHGIESFIDGAGNLILKKPASPGGESMPGVVLQGHLDMVCQANAGTVHDFERDAIDAVVRDGWVVAEGTTLGADNGIGVALALAVLEEPGLAHPPLEVLLTVNEESGMDGARGLAPGTLQGKTLINLDTEEWGHFYLGCAGGVDVEVRHDCARDNVPADYALVRFEVSGLRGGHSGIDIHLVRGNAIKLLAEALHDLSSHTDLRLVEMKGGTARNAIPREAYAVCALPAVIAASLDEWVQHRHESWKQRYAGSDANVSFVCRHDDTPPGMSVSPTEQERLLAFLDTAASGVSRVSEDFPGVTDTSSNLGVVAFEKGAFKATFKVRSLHDARADALADKLAAHAASYGLQAWKDGAYPGWTPNPSSRLLALCQRVYTAQFGQPAGLQVIHAGLECGLLAASHPHLDMISFGPDIRGAHAPGEKVEIESVARCWQLLKAVLQELAKV</sequence>
<evidence type="ECO:0000256" key="16">
    <source>
        <dbReference type="ARBA" id="ARBA00076004"/>
    </source>
</evidence>
<dbReference type="SUPFAM" id="SSF55031">
    <property type="entry name" value="Bacterial exopeptidase dimerisation domain"/>
    <property type="match status" value="1"/>
</dbReference>
<reference evidence="20 21" key="1">
    <citation type="submission" date="2019-03" db="EMBL/GenBank/DDBJ databases">
        <title>Complete genome sequence of Ferrigenium kumadai strain An22, a microaerophilic iron-oxidizing bacterium isolated from a paddy field soil.</title>
        <authorList>
            <person name="Watanabe T."/>
            <person name="Asakawa S."/>
        </authorList>
    </citation>
    <scope>NUCLEOTIDE SEQUENCE [LARGE SCALE GENOMIC DNA]</scope>
    <source>
        <strain evidence="20 21">An22</strain>
    </source>
</reference>
<dbReference type="PIRSF" id="PIRSF016599">
    <property type="entry name" value="Xaa-His_dipept"/>
    <property type="match status" value="1"/>
</dbReference>
<dbReference type="KEGG" id="fku:FGKAn22_02600"/>
<evidence type="ECO:0000256" key="4">
    <source>
        <dbReference type="ARBA" id="ARBA00022723"/>
    </source>
</evidence>
<dbReference type="PRINTS" id="PR00934">
    <property type="entry name" value="XHISDIPTASE"/>
</dbReference>
<evidence type="ECO:0000256" key="18">
    <source>
        <dbReference type="ARBA" id="ARBA00078074"/>
    </source>
</evidence>
<evidence type="ECO:0000256" key="13">
    <source>
        <dbReference type="ARBA" id="ARBA00061423"/>
    </source>
</evidence>
<dbReference type="AlphaFoldDB" id="A0AAN1VZT9"/>
<evidence type="ECO:0000256" key="1">
    <source>
        <dbReference type="ARBA" id="ARBA00001941"/>
    </source>
</evidence>
<keyword evidence="6" id="KW-0862">Zinc</keyword>
<evidence type="ECO:0000256" key="15">
    <source>
        <dbReference type="ARBA" id="ARBA00075285"/>
    </source>
</evidence>
<evidence type="ECO:0000256" key="5">
    <source>
        <dbReference type="ARBA" id="ARBA00022801"/>
    </source>
</evidence>
<dbReference type="GO" id="GO:0006508">
    <property type="term" value="P:proteolysis"/>
    <property type="evidence" value="ECO:0007669"/>
    <property type="project" value="UniProtKB-KW"/>
</dbReference>
<evidence type="ECO:0000256" key="11">
    <source>
        <dbReference type="ARBA" id="ARBA00038976"/>
    </source>
</evidence>
<dbReference type="Pfam" id="PF07687">
    <property type="entry name" value="M20_dimer"/>
    <property type="match status" value="1"/>
</dbReference>
<dbReference type="EC" id="3.4.13.18" evidence="11"/>
<proteinExistence type="inferred from homology"/>
<comment type="similarity">
    <text evidence="13">Belongs to the peptidase M20C family.</text>
</comment>
<dbReference type="GO" id="GO:0046872">
    <property type="term" value="F:metal ion binding"/>
    <property type="evidence" value="ECO:0007669"/>
    <property type="project" value="UniProtKB-KW"/>
</dbReference>
<evidence type="ECO:0000313" key="21">
    <source>
        <dbReference type="Proteomes" id="UP001319121"/>
    </source>
</evidence>
<evidence type="ECO:0000256" key="10">
    <source>
        <dbReference type="ARBA" id="ARBA00036421"/>
    </source>
</evidence>
<keyword evidence="21" id="KW-1185">Reference proteome</keyword>
<dbReference type="InterPro" id="IPR036264">
    <property type="entry name" value="Bact_exopeptidase_dim_dom"/>
</dbReference>
<dbReference type="EMBL" id="AP019536">
    <property type="protein sequence ID" value="BBI98567.1"/>
    <property type="molecule type" value="Genomic_DNA"/>
</dbReference>
<feature type="domain" description="Peptidase M20 dimerisation" evidence="19">
    <location>
        <begin position="211"/>
        <end position="284"/>
    </location>
</feature>